<dbReference type="EMBL" id="KF430219">
    <property type="protein sequence ID" value="AGT21334.1"/>
    <property type="molecule type" value="Genomic_RNA"/>
</dbReference>
<dbReference type="GeneID" id="16607890"/>
<evidence type="ECO:0000259" key="8">
    <source>
        <dbReference type="PROSITE" id="PS51966"/>
    </source>
</evidence>
<evidence type="ECO:0000256" key="1">
    <source>
        <dbReference type="ARBA" id="ARBA00004301"/>
    </source>
</evidence>
<evidence type="ECO:0000256" key="7">
    <source>
        <dbReference type="SAM" id="Phobius"/>
    </source>
</evidence>
<dbReference type="GO" id="GO:0033644">
    <property type="term" value="C:host cell membrane"/>
    <property type="evidence" value="ECO:0007669"/>
    <property type="project" value="UniProtKB-SubCell"/>
</dbReference>
<dbReference type="OrthoDB" id="19204at10239"/>
<dbReference type="PROSITE" id="PS51966">
    <property type="entry name" value="COV_VIROPORIN_3A_TM"/>
    <property type="match status" value="1"/>
</dbReference>
<evidence type="ECO:0000256" key="4">
    <source>
        <dbReference type="ARBA" id="ARBA00022989"/>
    </source>
</evidence>
<sequence length="225" mass="26023">MFLGLFQYTINSAIKDSIAKSNLSLSDAVVVDQQLEPVRQFSIASGFFFTSVFVIYFTLFKASTFRRNLLLLLARFLVVVVYCPLLFYFGCHLDGSFILLTIFARLLYVCYYAWRYKSIQFVVLNTTTLAFVNGKCTYYANEPFFTFEGGDHYIKLGEYYVPFVDRNSLYVALRGKFEEDVYLSRSIELFNGHFLYVFTRQQVVGIVNSNFTDVQLDELEYASAS</sequence>
<feature type="domain" description="CoV 3a-like viroporin CD" evidence="9">
    <location>
        <begin position="128"/>
        <end position="203"/>
    </location>
</feature>
<accession>S5ZIX9</accession>
<feature type="transmembrane region" description="Helical" evidence="7">
    <location>
        <begin position="69"/>
        <end position="89"/>
    </location>
</feature>
<keyword evidence="2 6" id="KW-0812">Transmembrane</keyword>
<dbReference type="KEGG" id="vg:16607890"/>
<evidence type="ECO:0000259" key="9">
    <source>
        <dbReference type="PROSITE" id="PS51967"/>
    </source>
</evidence>
<dbReference type="GO" id="GO:0016020">
    <property type="term" value="C:membrane"/>
    <property type="evidence" value="ECO:0007669"/>
    <property type="project" value="UniProtKB-UniRule"/>
</dbReference>
<feature type="transmembrane region" description="Helical" evidence="7">
    <location>
        <begin position="41"/>
        <end position="60"/>
    </location>
</feature>
<name>S5ZIX9_9ALPC</name>
<feature type="domain" description="CoV 3a-like viroporin TM" evidence="8">
    <location>
        <begin position="34"/>
        <end position="124"/>
    </location>
</feature>
<keyword evidence="3 6" id="KW-1043">Host membrane</keyword>
<protein>
    <submittedName>
        <fullName evidence="10">Non-structural protein 3</fullName>
    </submittedName>
</protein>
<keyword evidence="5 6" id="KW-0472">Membrane</keyword>
<comment type="subcellular location">
    <subcellularLocation>
        <location evidence="1">Host membrane</location>
        <topology evidence="1">Multi-pass membrane protein</topology>
    </subcellularLocation>
</comment>
<dbReference type="PROSITE" id="PS51967">
    <property type="entry name" value="COV_VIROPORIN_3A_CD"/>
    <property type="match status" value="1"/>
</dbReference>
<evidence type="ECO:0000256" key="2">
    <source>
        <dbReference type="ARBA" id="ARBA00022692"/>
    </source>
</evidence>
<dbReference type="InterPro" id="IPR046445">
    <property type="entry name" value="a/bCoV_VIROPORIN_3A-like_TM"/>
</dbReference>
<dbReference type="Proteomes" id="UP000174423">
    <property type="component" value="Segment"/>
</dbReference>
<reference evidence="10" key="1">
    <citation type="submission" date="2013-07" db="EMBL/GenBank/DDBJ databases">
        <authorList>
            <person name="Town C.D."/>
            <person name="Halpin R.A."/>
            <person name="Nguyen A."/>
            <person name="Motley J."/>
            <person name="Ransier A."/>
            <person name="Fedorova N."/>
            <person name="Overton L."/>
            <person name="Tsitrin T."/>
            <person name="Stockwell T."/>
            <person name="Amedeo P."/>
            <person name="Appalla L."/>
            <person name="Bishop B."/>
            <person name="Edworthy P."/>
            <person name="Gupta N."/>
            <person name="Hoover J."/>
            <person name="Katzel D."/>
            <person name="Li K."/>
            <person name="Schobel S."/>
            <person name="Shrivastava S."/>
            <person name="Thovarai V."/>
            <person name="Wang S."/>
            <person name="Dominguez S."/>
            <person name="Wentworth D.E."/>
            <person name="Holmes K."/>
        </authorList>
    </citation>
    <scope>NUCLEOTIDE SEQUENCE [LARGE SCALE GENOMIC DNA]</scope>
    <source>
        <strain evidence="10">Bat/USA/CDPHE15/2006</strain>
    </source>
</reference>
<dbReference type="RefSeq" id="YP_008439203.1">
    <property type="nucleotide sequence ID" value="NC_022103.1"/>
</dbReference>
<dbReference type="Pfam" id="PF03053">
    <property type="entry name" value="Corona_NS3b"/>
    <property type="match status" value="1"/>
</dbReference>
<gene>
    <name evidence="10" type="primary">NS3</name>
</gene>
<keyword evidence="4 6" id="KW-1133">Transmembrane helix</keyword>
<dbReference type="InterPro" id="IPR046446">
    <property type="entry name" value="a/bCoV_VIROPORIN_3A-like_CD"/>
</dbReference>
<keyword evidence="11" id="KW-1185">Reference proteome</keyword>
<evidence type="ECO:0000313" key="11">
    <source>
        <dbReference type="Proteomes" id="UP000174423"/>
    </source>
</evidence>
<proteinExistence type="predicted"/>
<evidence type="ECO:0000256" key="5">
    <source>
        <dbReference type="ARBA" id="ARBA00023136"/>
    </source>
</evidence>
<dbReference type="InterPro" id="IPR004293">
    <property type="entry name" value="Coronavirus_Orf3a/b"/>
</dbReference>
<organism evidence="10 11">
    <name type="scientific">Bat coronavirus CDPHE15</name>
    <dbReference type="NCBI Taxonomy" id="1913643"/>
    <lineage>
        <taxon>Viruses</taxon>
        <taxon>Riboviria</taxon>
        <taxon>Orthornavirae</taxon>
        <taxon>Pisuviricota</taxon>
        <taxon>Pisoniviricetes</taxon>
        <taxon>Nidovirales</taxon>
        <taxon>Cornidovirineae</taxon>
        <taxon>Coronaviridae</taxon>
        <taxon>Orthocoronavirinae</taxon>
        <taxon>Alphacoronavirus</taxon>
        <taxon>Colacovirus</taxon>
        <taxon>Alphacoronavirus myotis</taxon>
    </lineage>
</organism>
<feature type="transmembrane region" description="Helical" evidence="7">
    <location>
        <begin position="95"/>
        <end position="114"/>
    </location>
</feature>
<evidence type="ECO:0000313" key="10">
    <source>
        <dbReference type="EMBL" id="AGT21334.1"/>
    </source>
</evidence>
<evidence type="ECO:0000256" key="3">
    <source>
        <dbReference type="ARBA" id="ARBA00022870"/>
    </source>
</evidence>
<evidence type="ECO:0000256" key="6">
    <source>
        <dbReference type="PROSITE-ProRule" id="PRU01311"/>
    </source>
</evidence>